<feature type="domain" description="U-box" evidence="2">
    <location>
        <begin position="3"/>
        <end position="76"/>
    </location>
</feature>
<dbReference type="SUPFAM" id="SSF53300">
    <property type="entry name" value="vWA-like"/>
    <property type="match status" value="1"/>
</dbReference>
<dbReference type="SUPFAM" id="SSF57850">
    <property type="entry name" value="RING/U-box"/>
    <property type="match status" value="1"/>
</dbReference>
<gene>
    <name evidence="3" type="ORF">GIL414_LOCUS23597</name>
</gene>
<dbReference type="GO" id="GO:0004842">
    <property type="term" value="F:ubiquitin-protein transferase activity"/>
    <property type="evidence" value="ECO:0007669"/>
    <property type="project" value="InterPro"/>
</dbReference>
<dbReference type="AlphaFoldDB" id="A0A8S2SUT1"/>
<dbReference type="Pfam" id="PF04564">
    <property type="entry name" value="U-box"/>
    <property type="match status" value="1"/>
</dbReference>
<dbReference type="InterPro" id="IPR003613">
    <property type="entry name" value="Ubox_domain"/>
</dbReference>
<dbReference type="Pfam" id="PF00092">
    <property type="entry name" value="VWA"/>
    <property type="match status" value="1"/>
</dbReference>
<accession>A0A8S2SUT1</accession>
<dbReference type="GO" id="GO:0016567">
    <property type="term" value="P:protein ubiquitination"/>
    <property type="evidence" value="ECO:0007669"/>
    <property type="project" value="InterPro"/>
</dbReference>
<dbReference type="CDD" id="cd16655">
    <property type="entry name" value="RING-Ubox_WDSUB1-like"/>
    <property type="match status" value="1"/>
</dbReference>
<organism evidence="3 4">
    <name type="scientific">Rotaria magnacalcarata</name>
    <dbReference type="NCBI Taxonomy" id="392030"/>
    <lineage>
        <taxon>Eukaryota</taxon>
        <taxon>Metazoa</taxon>
        <taxon>Spiralia</taxon>
        <taxon>Gnathifera</taxon>
        <taxon>Rotifera</taxon>
        <taxon>Eurotatoria</taxon>
        <taxon>Bdelloidea</taxon>
        <taxon>Philodinida</taxon>
        <taxon>Philodinidae</taxon>
        <taxon>Rotaria</taxon>
    </lineage>
</organism>
<reference evidence="3" key="1">
    <citation type="submission" date="2021-02" db="EMBL/GenBank/DDBJ databases">
        <authorList>
            <person name="Nowell W R."/>
        </authorList>
    </citation>
    <scope>NUCLEOTIDE SEQUENCE</scope>
</reference>
<evidence type="ECO:0000259" key="1">
    <source>
        <dbReference type="PROSITE" id="PS50234"/>
    </source>
</evidence>
<dbReference type="PROSITE" id="PS50234">
    <property type="entry name" value="VWFA"/>
    <property type="match status" value="1"/>
</dbReference>
<dbReference type="PANTHER" id="PTHR10579:SF156">
    <property type="entry name" value="VWFA DOMAIN-CONTAINING PROTEIN"/>
    <property type="match status" value="1"/>
</dbReference>
<dbReference type="InterPro" id="IPR002035">
    <property type="entry name" value="VWF_A"/>
</dbReference>
<dbReference type="PANTHER" id="PTHR10579">
    <property type="entry name" value="CALCIUM-ACTIVATED CHLORIDE CHANNEL REGULATOR"/>
    <property type="match status" value="1"/>
</dbReference>
<proteinExistence type="predicted"/>
<evidence type="ECO:0000313" key="4">
    <source>
        <dbReference type="Proteomes" id="UP000681720"/>
    </source>
</evidence>
<protein>
    <submittedName>
        <fullName evidence="3">Uncharacterized protein</fullName>
    </submittedName>
</protein>
<dbReference type="EMBL" id="CAJOBJ010026808">
    <property type="protein sequence ID" value="CAF4248866.1"/>
    <property type="molecule type" value="Genomic_DNA"/>
</dbReference>
<evidence type="ECO:0000259" key="2">
    <source>
        <dbReference type="PROSITE" id="PS51698"/>
    </source>
</evidence>
<name>A0A8S2SUT1_9BILA</name>
<dbReference type="InterPro" id="IPR013083">
    <property type="entry name" value="Znf_RING/FYVE/PHD"/>
</dbReference>
<dbReference type="PROSITE" id="PS51698">
    <property type="entry name" value="U_BOX"/>
    <property type="match status" value="1"/>
</dbReference>
<dbReference type="SMART" id="SM00504">
    <property type="entry name" value="Ubox"/>
    <property type="match status" value="1"/>
</dbReference>
<dbReference type="Gene3D" id="3.40.50.410">
    <property type="entry name" value="von Willebrand factor, type A domain"/>
    <property type="match status" value="1"/>
</dbReference>
<dbReference type="SMART" id="SM00327">
    <property type="entry name" value="VWA"/>
    <property type="match status" value="1"/>
</dbReference>
<feature type="domain" description="VWFA" evidence="1">
    <location>
        <begin position="119"/>
        <end position="310"/>
    </location>
</feature>
<dbReference type="InterPro" id="IPR036465">
    <property type="entry name" value="vWFA_dom_sf"/>
</dbReference>
<sequence length="327" mass="35678">MTEPSGTFVCPITHELMVDPVIDPDGNSYERRAIEDWLRQNGTSPITRAPLLAADLRPNRALKAAIDEYRHSIDSNNQLTTLSLTELKPYELTVNGNYVDGFVHISIQPPSDTNRSPCDICCVIDTSGSMAVQSEIQSETNEKFGLSRLDLVKHAIKTIVHSLQPQDRLSLVSFANSATVLFQLTHMSPDGKSSALAALERLEDNGQTNLWDGLRAGLEVLLKGQRAVGSNAALFLLTDGCPNVEPPRGHIPTLEKLKQKTNFTCMINTFGFGYDLDSQLLEEIAMIGNSGSYAFIPDGSFVGTIFVNAMTTLLATVATNVQVIIII</sequence>
<dbReference type="Proteomes" id="UP000681720">
    <property type="component" value="Unassembled WGS sequence"/>
</dbReference>
<dbReference type="InterPro" id="IPR051266">
    <property type="entry name" value="CLCR"/>
</dbReference>
<comment type="caution">
    <text evidence="3">The sequence shown here is derived from an EMBL/GenBank/DDBJ whole genome shotgun (WGS) entry which is preliminary data.</text>
</comment>
<evidence type="ECO:0000313" key="3">
    <source>
        <dbReference type="EMBL" id="CAF4248866.1"/>
    </source>
</evidence>
<dbReference type="Gene3D" id="3.30.40.10">
    <property type="entry name" value="Zinc/RING finger domain, C3HC4 (zinc finger)"/>
    <property type="match status" value="1"/>
</dbReference>